<feature type="region of interest" description="Disordered" evidence="1">
    <location>
        <begin position="331"/>
        <end position="362"/>
    </location>
</feature>
<sequence length="362" mass="37442">MRSILVLFAGAAIVSVSGTECAQNDISELVSRTTCGCPKLITACLGRNVDLESLEEIEQCFVDGGCSEKEATEQAVLFAQECHPETVAEDRDDLRKRADHTTTEKAKATSADAQTTSTDETITSDSSPATTAAPSATAAPASTTADSSSSTDSSTSITSATSATSTDSTTITSASATPTGPESCYVTSIKSTSACSIHAGTTVTCIPTTTAIQSCAPGLLCFSPTAGASSCMKKQDNLTTSGLVVTIVFAGGIGAALFAWAILCLRSRNRNKRQEALQRMMGSSGKGLDTEYASPFAGARNQAMRSDAHLPLITPGGMRSDQQSYGHQDGYFEHGPQGSAVPPVPKIQIHPGLGAVGQQHRI</sequence>
<dbReference type="EMBL" id="KZ613521">
    <property type="protein sequence ID" value="PMD14516.1"/>
    <property type="molecule type" value="Genomic_DNA"/>
</dbReference>
<reference evidence="4 5" key="1">
    <citation type="submission" date="2016-05" db="EMBL/GenBank/DDBJ databases">
        <title>A degradative enzymes factory behind the ericoid mycorrhizal symbiosis.</title>
        <authorList>
            <consortium name="DOE Joint Genome Institute"/>
            <person name="Martino E."/>
            <person name="Morin E."/>
            <person name="Grelet G."/>
            <person name="Kuo A."/>
            <person name="Kohler A."/>
            <person name="Daghino S."/>
            <person name="Barry K."/>
            <person name="Choi C."/>
            <person name="Cichocki N."/>
            <person name="Clum A."/>
            <person name="Copeland A."/>
            <person name="Hainaut M."/>
            <person name="Haridas S."/>
            <person name="Labutti K."/>
            <person name="Lindquist E."/>
            <person name="Lipzen A."/>
            <person name="Khouja H.-R."/>
            <person name="Murat C."/>
            <person name="Ohm R."/>
            <person name="Olson A."/>
            <person name="Spatafora J."/>
            <person name="Veneault-Fourrey C."/>
            <person name="Henrissat B."/>
            <person name="Grigoriev I."/>
            <person name="Martin F."/>
            <person name="Perotto S."/>
        </authorList>
    </citation>
    <scope>NUCLEOTIDE SEQUENCE [LARGE SCALE GENOMIC DNA]</scope>
    <source>
        <strain evidence="4 5">UAMH 7357</strain>
    </source>
</reference>
<evidence type="ECO:0000256" key="3">
    <source>
        <dbReference type="SAM" id="SignalP"/>
    </source>
</evidence>
<accession>A0A2J6PKX6</accession>
<feature type="signal peptide" evidence="3">
    <location>
        <begin position="1"/>
        <end position="18"/>
    </location>
</feature>
<keyword evidence="2" id="KW-0812">Transmembrane</keyword>
<evidence type="ECO:0008006" key="6">
    <source>
        <dbReference type="Google" id="ProtNLM"/>
    </source>
</evidence>
<feature type="compositionally biased region" description="Basic and acidic residues" evidence="1">
    <location>
        <begin position="89"/>
        <end position="107"/>
    </location>
</feature>
<protein>
    <recommendedName>
        <fullName evidence="6">Extracellular membrane protein CFEM domain-containing protein</fullName>
    </recommendedName>
</protein>
<dbReference type="Proteomes" id="UP000235672">
    <property type="component" value="Unassembled WGS sequence"/>
</dbReference>
<organism evidence="4 5">
    <name type="scientific">Hyaloscypha hepaticicola</name>
    <dbReference type="NCBI Taxonomy" id="2082293"/>
    <lineage>
        <taxon>Eukaryota</taxon>
        <taxon>Fungi</taxon>
        <taxon>Dikarya</taxon>
        <taxon>Ascomycota</taxon>
        <taxon>Pezizomycotina</taxon>
        <taxon>Leotiomycetes</taxon>
        <taxon>Helotiales</taxon>
        <taxon>Hyaloscyphaceae</taxon>
        <taxon>Hyaloscypha</taxon>
    </lineage>
</organism>
<keyword evidence="5" id="KW-1185">Reference proteome</keyword>
<feature type="transmembrane region" description="Helical" evidence="2">
    <location>
        <begin position="242"/>
        <end position="265"/>
    </location>
</feature>
<keyword evidence="3" id="KW-0732">Signal</keyword>
<dbReference type="OrthoDB" id="3630276at2759"/>
<evidence type="ECO:0000256" key="2">
    <source>
        <dbReference type="SAM" id="Phobius"/>
    </source>
</evidence>
<name>A0A2J6PKX6_9HELO</name>
<keyword evidence="2" id="KW-0472">Membrane</keyword>
<evidence type="ECO:0000313" key="4">
    <source>
        <dbReference type="EMBL" id="PMD14516.1"/>
    </source>
</evidence>
<feature type="region of interest" description="Disordered" evidence="1">
    <location>
        <begin position="89"/>
        <end position="182"/>
    </location>
</feature>
<feature type="compositionally biased region" description="Low complexity" evidence="1">
    <location>
        <begin position="108"/>
        <end position="179"/>
    </location>
</feature>
<keyword evidence="2" id="KW-1133">Transmembrane helix</keyword>
<dbReference type="AlphaFoldDB" id="A0A2J6PKX6"/>
<gene>
    <name evidence="4" type="ORF">NA56DRAFT_371189</name>
</gene>
<evidence type="ECO:0000313" key="5">
    <source>
        <dbReference type="Proteomes" id="UP000235672"/>
    </source>
</evidence>
<feature type="chain" id="PRO_5014352296" description="Extracellular membrane protein CFEM domain-containing protein" evidence="3">
    <location>
        <begin position="19"/>
        <end position="362"/>
    </location>
</feature>
<evidence type="ECO:0000256" key="1">
    <source>
        <dbReference type="SAM" id="MobiDB-lite"/>
    </source>
</evidence>
<proteinExistence type="predicted"/>